<gene>
    <name evidence="10" type="primary">mviN</name>
    <name evidence="8" type="synonym">murJ</name>
    <name evidence="10" type="ORF">COX80_02710</name>
</gene>
<protein>
    <recommendedName>
        <fullName evidence="8">Probable lipid II flippase MurJ</fullName>
    </recommendedName>
</protein>
<proteinExistence type="inferred from homology"/>
<keyword evidence="8 9" id="KW-0813">Transport</keyword>
<comment type="function">
    <text evidence="8 9">Involved in peptidoglycan biosynthesis. Transports lipid-linked peptidoglycan precursors from the inner to the outer leaflet of the cytoplasmic membrane.</text>
</comment>
<dbReference type="HAMAP" id="MF_02078">
    <property type="entry name" value="MurJ_MviN"/>
    <property type="match status" value="1"/>
</dbReference>
<evidence type="ECO:0000256" key="1">
    <source>
        <dbReference type="ARBA" id="ARBA00004651"/>
    </source>
</evidence>
<sequence length="533" mass="59197">MLKRILNKKSHTITGAAIVIGAASFVSKAIALARDRIFAHYFGAGDVMDAYYAAFKIPDLVYTLLIVGALSAGFIPVFVELMHKDEKEAWKVTNTIINVLGTLLIIISGTLIIFTPQLLHFLVPGFEGEKFQLTVMLSRIMFISPILLGISSIVSGVLQSFKAFLIYSLSPIMYNLGIIIGALFLVPIFGYKGLAFGVILGALFHLLIQIPSFIQHGFKYQAVFSLKNKSVRKIFRLMLPRTLGMATSQINFLAITIIASTLASGSLSIFNFANNIQSVPISIIGISFAIAIFPALSQLAAAGENKKIVKHISETTKQIFFLVIPLTVIIIMLRAQIVRIVLGTGEFDWEATKLTFNALGIFAFSLFAQSIIPVFARSFYALQDTVTPLITSIISTIINVIVAVYLSRSYGILGLIMAYSFSQIFQFVLLWILLHNKLGNLEEKKVFISILKITISAIIMLIFIQTFKYLISLVVDMDKFWGILLQLSVSSIVGLLIYGFVCNQLKLKEMLLFAESFKKRWLKLRNVQTDITQ</sequence>
<accession>A0A2M7VAN9</accession>
<keyword evidence="5 8" id="KW-0573">Peptidoglycan synthesis</keyword>
<dbReference type="InterPro" id="IPR051050">
    <property type="entry name" value="Lipid_II_flippase_MurJ/MviN"/>
</dbReference>
<evidence type="ECO:0000313" key="11">
    <source>
        <dbReference type="Proteomes" id="UP000231453"/>
    </source>
</evidence>
<evidence type="ECO:0000256" key="3">
    <source>
        <dbReference type="ARBA" id="ARBA00022692"/>
    </source>
</evidence>
<feature type="transmembrane region" description="Helical" evidence="8">
    <location>
        <begin position="95"/>
        <end position="116"/>
    </location>
</feature>
<keyword evidence="4 8" id="KW-0133">Cell shape</keyword>
<dbReference type="UniPathway" id="UPA00219"/>
<evidence type="ECO:0000313" key="10">
    <source>
        <dbReference type="EMBL" id="PIZ95978.1"/>
    </source>
</evidence>
<dbReference type="NCBIfam" id="TIGR01695">
    <property type="entry name" value="murJ_mviN"/>
    <property type="match status" value="1"/>
</dbReference>
<dbReference type="AlphaFoldDB" id="A0A2M7VAN9"/>
<feature type="transmembrane region" description="Helical" evidence="8">
    <location>
        <begin position="319"/>
        <end position="342"/>
    </location>
</feature>
<dbReference type="GO" id="GO:0008360">
    <property type="term" value="P:regulation of cell shape"/>
    <property type="evidence" value="ECO:0007669"/>
    <property type="project" value="UniProtKB-UniRule"/>
</dbReference>
<dbReference type="CDD" id="cd13123">
    <property type="entry name" value="MATE_MurJ_like"/>
    <property type="match status" value="1"/>
</dbReference>
<feature type="transmembrane region" description="Helical" evidence="8">
    <location>
        <begin position="250"/>
        <end position="273"/>
    </location>
</feature>
<dbReference type="PIRSF" id="PIRSF002869">
    <property type="entry name" value="MviN"/>
    <property type="match status" value="1"/>
</dbReference>
<evidence type="ECO:0000256" key="4">
    <source>
        <dbReference type="ARBA" id="ARBA00022960"/>
    </source>
</evidence>
<dbReference type="GO" id="GO:0009252">
    <property type="term" value="P:peptidoglycan biosynthetic process"/>
    <property type="evidence" value="ECO:0007669"/>
    <property type="project" value="UniProtKB-UniRule"/>
</dbReference>
<name>A0A2M7VAN9_9BACT</name>
<dbReference type="Proteomes" id="UP000231453">
    <property type="component" value="Unassembled WGS sequence"/>
</dbReference>
<dbReference type="InterPro" id="IPR004268">
    <property type="entry name" value="MurJ"/>
</dbReference>
<feature type="transmembrane region" description="Helical" evidence="8">
    <location>
        <begin position="279"/>
        <end position="299"/>
    </location>
</feature>
<evidence type="ECO:0000256" key="6">
    <source>
        <dbReference type="ARBA" id="ARBA00022989"/>
    </source>
</evidence>
<organism evidence="10 11">
    <name type="scientific">Candidatus Magasanikbacteria bacterium CG_4_10_14_0_2_um_filter_33_14</name>
    <dbReference type="NCBI Taxonomy" id="1974636"/>
    <lineage>
        <taxon>Bacteria</taxon>
        <taxon>Candidatus Magasanikiibacteriota</taxon>
    </lineage>
</organism>
<evidence type="ECO:0000256" key="8">
    <source>
        <dbReference type="HAMAP-Rule" id="MF_02078"/>
    </source>
</evidence>
<comment type="subcellular location">
    <subcellularLocation>
        <location evidence="1 8">Cell membrane</location>
        <topology evidence="1 8">Multi-pass membrane protein</topology>
    </subcellularLocation>
</comment>
<keyword evidence="3 8" id="KW-0812">Transmembrane</keyword>
<feature type="transmembrane region" description="Helical" evidence="8">
    <location>
        <begin position="60"/>
        <end position="83"/>
    </location>
</feature>
<dbReference type="GO" id="GO:0015648">
    <property type="term" value="F:lipid-linked peptidoglycan transporter activity"/>
    <property type="evidence" value="ECO:0007669"/>
    <property type="project" value="UniProtKB-UniRule"/>
</dbReference>
<feature type="transmembrane region" description="Helical" evidence="8">
    <location>
        <begin position="165"/>
        <end position="188"/>
    </location>
</feature>
<dbReference type="GO" id="GO:0034204">
    <property type="term" value="P:lipid translocation"/>
    <property type="evidence" value="ECO:0007669"/>
    <property type="project" value="TreeGrafter"/>
</dbReference>
<keyword evidence="8 9" id="KW-0961">Cell wall biogenesis/degradation</keyword>
<reference evidence="11" key="1">
    <citation type="submission" date="2017-09" db="EMBL/GenBank/DDBJ databases">
        <title>Depth-based differentiation of microbial function through sediment-hosted aquifers and enrichment of novel symbionts in the deep terrestrial subsurface.</title>
        <authorList>
            <person name="Probst A.J."/>
            <person name="Ladd B."/>
            <person name="Jarett J.K."/>
            <person name="Geller-Mcgrath D.E."/>
            <person name="Sieber C.M.K."/>
            <person name="Emerson J.B."/>
            <person name="Anantharaman K."/>
            <person name="Thomas B.C."/>
            <person name="Malmstrom R."/>
            <person name="Stieglmeier M."/>
            <person name="Klingl A."/>
            <person name="Woyke T."/>
            <person name="Ryan C.M."/>
            <person name="Banfield J.F."/>
        </authorList>
    </citation>
    <scope>NUCLEOTIDE SEQUENCE [LARGE SCALE GENOMIC DNA]</scope>
</reference>
<comment type="similarity">
    <text evidence="8 9">Belongs to the MurJ/MviN family.</text>
</comment>
<feature type="transmembrane region" description="Helical" evidence="8">
    <location>
        <begin position="412"/>
        <end position="434"/>
    </location>
</feature>
<feature type="transmembrane region" description="Helical" evidence="8">
    <location>
        <begin position="12"/>
        <end position="33"/>
    </location>
</feature>
<feature type="transmembrane region" description="Helical" evidence="8">
    <location>
        <begin position="479"/>
        <end position="501"/>
    </location>
</feature>
<evidence type="ECO:0000256" key="7">
    <source>
        <dbReference type="ARBA" id="ARBA00023136"/>
    </source>
</evidence>
<dbReference type="GO" id="GO:0005886">
    <property type="term" value="C:plasma membrane"/>
    <property type="evidence" value="ECO:0007669"/>
    <property type="project" value="UniProtKB-SubCell"/>
</dbReference>
<dbReference type="PANTHER" id="PTHR47019">
    <property type="entry name" value="LIPID II FLIPPASE MURJ"/>
    <property type="match status" value="1"/>
</dbReference>
<feature type="transmembrane region" description="Helical" evidence="8">
    <location>
        <begin position="388"/>
        <end position="406"/>
    </location>
</feature>
<feature type="transmembrane region" description="Helical" evidence="8">
    <location>
        <begin position="194"/>
        <end position="214"/>
    </location>
</feature>
<feature type="transmembrane region" description="Helical" evidence="8">
    <location>
        <begin position="446"/>
        <end position="467"/>
    </location>
</feature>
<dbReference type="EMBL" id="PFPL01000039">
    <property type="protein sequence ID" value="PIZ95978.1"/>
    <property type="molecule type" value="Genomic_DNA"/>
</dbReference>
<keyword evidence="7 8" id="KW-0472">Membrane</keyword>
<dbReference type="GO" id="GO:0071555">
    <property type="term" value="P:cell wall organization"/>
    <property type="evidence" value="ECO:0007669"/>
    <property type="project" value="UniProtKB-UniRule"/>
</dbReference>
<dbReference type="Pfam" id="PF03023">
    <property type="entry name" value="MurJ"/>
    <property type="match status" value="1"/>
</dbReference>
<feature type="transmembrane region" description="Helical" evidence="8">
    <location>
        <begin position="136"/>
        <end position="158"/>
    </location>
</feature>
<keyword evidence="2 8" id="KW-1003">Cell membrane</keyword>
<feature type="transmembrane region" description="Helical" evidence="8">
    <location>
        <begin position="354"/>
        <end position="376"/>
    </location>
</feature>
<comment type="pathway">
    <text evidence="8">Cell wall biogenesis; peptidoglycan biosynthesis.</text>
</comment>
<evidence type="ECO:0000256" key="9">
    <source>
        <dbReference type="PIRNR" id="PIRNR002869"/>
    </source>
</evidence>
<dbReference type="PANTHER" id="PTHR47019:SF1">
    <property type="entry name" value="LIPID II FLIPPASE MURJ"/>
    <property type="match status" value="1"/>
</dbReference>
<evidence type="ECO:0000256" key="5">
    <source>
        <dbReference type="ARBA" id="ARBA00022984"/>
    </source>
</evidence>
<keyword evidence="6 8" id="KW-1133">Transmembrane helix</keyword>
<comment type="caution">
    <text evidence="10">The sequence shown here is derived from an EMBL/GenBank/DDBJ whole genome shotgun (WGS) entry which is preliminary data.</text>
</comment>
<dbReference type="PRINTS" id="PR01806">
    <property type="entry name" value="VIRFACTRMVIN"/>
</dbReference>
<evidence type="ECO:0000256" key="2">
    <source>
        <dbReference type="ARBA" id="ARBA00022475"/>
    </source>
</evidence>